<sequence length="65" mass="7204">MAYFITSRIGYRGRDPHVADSSVTESDVRIVVHVHNVFIIFVLGSAPIRNRSISDRCTQNTVTGA</sequence>
<dbReference type="AlphaFoldDB" id="A0A060UUZ3"/>
<name>A0A060UUZ3_9PROT</name>
<organism evidence="1">
    <name type="scientific">Acidithiobacillus ferrivorans</name>
    <dbReference type="NCBI Taxonomy" id="160808"/>
    <lineage>
        <taxon>Bacteria</taxon>
        <taxon>Pseudomonadati</taxon>
        <taxon>Pseudomonadota</taxon>
        <taxon>Acidithiobacillia</taxon>
        <taxon>Acidithiobacillales</taxon>
        <taxon>Acidithiobacillaceae</taxon>
        <taxon>Acidithiobacillus</taxon>
    </lineage>
</organism>
<accession>A0A060UUZ3</accession>
<evidence type="ECO:0000313" key="3">
    <source>
        <dbReference type="Proteomes" id="UP000193925"/>
    </source>
</evidence>
<dbReference type="EMBL" id="CCCS020000082">
    <property type="protein sequence ID" value="CDQ12151.1"/>
    <property type="molecule type" value="Genomic_DNA"/>
</dbReference>
<reference evidence="2 3" key="3">
    <citation type="submission" date="2017-03" db="EMBL/GenBank/DDBJ databases">
        <authorList>
            <person name="Regsiter A."/>
            <person name="William W."/>
        </authorList>
    </citation>
    <scope>NUCLEOTIDE SEQUENCE [LARGE SCALE GENOMIC DNA]</scope>
    <source>
        <strain evidence="2">PRJEB5721</strain>
    </source>
</reference>
<dbReference type="EMBL" id="LT841305">
    <property type="protein sequence ID" value="SMH66511.1"/>
    <property type="molecule type" value="Genomic_DNA"/>
</dbReference>
<keyword evidence="3" id="KW-1185">Reference proteome</keyword>
<dbReference type="Proteomes" id="UP000193925">
    <property type="component" value="Chromosome AFERRI"/>
</dbReference>
<reference evidence="1" key="2">
    <citation type="submission" date="2014-07" db="EMBL/GenBank/DDBJ databases">
        <title>Initial genome analysis of the psychrotolerant acidophile Acidithiobacillus ferrivorans CF27: insights into iron and sulfur oxidation pathways and into biofilm formation.</title>
        <authorList>
            <person name="Talla E."/>
            <person name="Hedrich S."/>
            <person name="Mangenot S."/>
            <person name="Ji B."/>
            <person name="Johnson D.B."/>
            <person name="Barbe V."/>
            <person name="Bonnefoy V."/>
        </authorList>
    </citation>
    <scope>NUCLEOTIDE SEQUENCE [LARGE SCALE GENOMIC DNA]</scope>
    <source>
        <strain evidence="1">CF27</strain>
    </source>
</reference>
<gene>
    <name evidence="2" type="ORF">AFERRI_30243</name>
    <name evidence="1" type="ORF">AFERRI_90007</name>
</gene>
<evidence type="ECO:0000313" key="1">
    <source>
        <dbReference type="EMBL" id="CDQ12151.1"/>
    </source>
</evidence>
<protein>
    <submittedName>
        <fullName evidence="1">Uncharacterized protein</fullName>
    </submittedName>
</protein>
<evidence type="ECO:0000313" key="2">
    <source>
        <dbReference type="EMBL" id="SMH66511.1"/>
    </source>
</evidence>
<reference evidence="1" key="1">
    <citation type="submission" date="2014-03" db="EMBL/GenBank/DDBJ databases">
        <authorList>
            <person name="Genoscope - CEA"/>
        </authorList>
    </citation>
    <scope>NUCLEOTIDE SEQUENCE [LARGE SCALE GENOMIC DNA]</scope>
    <source>
        <strain evidence="1">CF27</strain>
    </source>
</reference>
<proteinExistence type="predicted"/>